<reference evidence="2 3" key="1">
    <citation type="journal article" date="2006" name="Int. J. Syst. Evol. Microbiol.">
        <title>Chryseobacterium piscium sp. nov., isolated from fish of the South Atlantic Ocean off South Africa.</title>
        <authorList>
            <person name="de Beer H."/>
            <person name="Hugo C.J."/>
            <person name="Jooste P.J."/>
            <person name="Vancanneyt M."/>
            <person name="Coenye T."/>
            <person name="Vandamme P."/>
        </authorList>
    </citation>
    <scope>NUCLEOTIDE SEQUENCE [LARGE SCALE GENOMIC DNA]</scope>
    <source>
        <strain evidence="2 3">CCUG 51923</strain>
    </source>
</reference>
<proteinExistence type="predicted"/>
<dbReference type="EMBL" id="QNVS01000003">
    <property type="protein sequence ID" value="REC56966.1"/>
    <property type="molecule type" value="Genomic_DNA"/>
</dbReference>
<accession>A0A3D9BUA1</accession>
<evidence type="ECO:0000256" key="1">
    <source>
        <dbReference type="SAM" id="MobiDB-lite"/>
    </source>
</evidence>
<keyword evidence="3" id="KW-1185">Reference proteome</keyword>
<evidence type="ECO:0000313" key="3">
    <source>
        <dbReference type="Proteomes" id="UP000256512"/>
    </source>
</evidence>
<dbReference type="RefSeq" id="WP_115948866.1">
    <property type="nucleotide sequence ID" value="NZ_QNVS01000003.1"/>
</dbReference>
<gene>
    <name evidence="2" type="ORF">DRF62_02070</name>
</gene>
<dbReference type="AlphaFoldDB" id="A0A3D9BUA1"/>
<dbReference type="Proteomes" id="UP000256512">
    <property type="component" value="Unassembled WGS sequence"/>
</dbReference>
<protein>
    <submittedName>
        <fullName evidence="2">Uncharacterized protein</fullName>
    </submittedName>
</protein>
<name>A0A3D9BUA1_9FLAO</name>
<sequence>MKTLNISYKELMWGIPWGTILRMLSDLPSQKYVDNKSEGKPKEEVKELTPQNASDFAKHIQELNKRNIK</sequence>
<feature type="region of interest" description="Disordered" evidence="1">
    <location>
        <begin position="34"/>
        <end position="53"/>
    </location>
</feature>
<evidence type="ECO:0000313" key="2">
    <source>
        <dbReference type="EMBL" id="REC56966.1"/>
    </source>
</evidence>
<feature type="compositionally biased region" description="Basic and acidic residues" evidence="1">
    <location>
        <begin position="34"/>
        <end position="47"/>
    </location>
</feature>
<organism evidence="2 3">
    <name type="scientific">Chryseobacterium piscium</name>
    <dbReference type="NCBI Taxonomy" id="333702"/>
    <lineage>
        <taxon>Bacteria</taxon>
        <taxon>Pseudomonadati</taxon>
        <taxon>Bacteroidota</taxon>
        <taxon>Flavobacteriia</taxon>
        <taxon>Flavobacteriales</taxon>
        <taxon>Weeksellaceae</taxon>
        <taxon>Chryseobacterium group</taxon>
        <taxon>Chryseobacterium</taxon>
    </lineage>
</organism>
<comment type="caution">
    <text evidence="2">The sequence shown here is derived from an EMBL/GenBank/DDBJ whole genome shotgun (WGS) entry which is preliminary data.</text>
</comment>